<keyword evidence="2" id="KW-0472">Membrane</keyword>
<name>A0A1X1SWT0_9MYCO</name>
<gene>
    <name evidence="3" type="ORF">MCNS_03670</name>
</gene>
<feature type="compositionally biased region" description="Pro residues" evidence="1">
    <location>
        <begin position="73"/>
        <end position="89"/>
    </location>
</feature>
<dbReference type="Proteomes" id="UP000467385">
    <property type="component" value="Chromosome"/>
</dbReference>
<feature type="compositionally biased region" description="Low complexity" evidence="1">
    <location>
        <begin position="90"/>
        <end position="99"/>
    </location>
</feature>
<organism evidence="3 4">
    <name type="scientific">Mycobacterium conspicuum</name>
    <dbReference type="NCBI Taxonomy" id="44010"/>
    <lineage>
        <taxon>Bacteria</taxon>
        <taxon>Bacillati</taxon>
        <taxon>Actinomycetota</taxon>
        <taxon>Actinomycetes</taxon>
        <taxon>Mycobacteriales</taxon>
        <taxon>Mycobacteriaceae</taxon>
        <taxon>Mycobacterium</taxon>
    </lineage>
</organism>
<dbReference type="EMBL" id="AP022613">
    <property type="protein sequence ID" value="BBZ37304.1"/>
    <property type="molecule type" value="Genomic_DNA"/>
</dbReference>
<dbReference type="OrthoDB" id="4201904at2"/>
<feature type="compositionally biased region" description="Pro residues" evidence="1">
    <location>
        <begin position="42"/>
        <end position="54"/>
    </location>
</feature>
<dbReference type="STRING" id="44010.AWC00_25485"/>
<feature type="compositionally biased region" description="Pro residues" evidence="1">
    <location>
        <begin position="1"/>
        <end position="21"/>
    </location>
</feature>
<dbReference type="AlphaFoldDB" id="A0A1X1SWT0"/>
<keyword evidence="2" id="KW-1133">Transmembrane helix</keyword>
<accession>A0A1X1SWT0</accession>
<keyword evidence="4" id="KW-1185">Reference proteome</keyword>
<evidence type="ECO:0000256" key="1">
    <source>
        <dbReference type="SAM" id="MobiDB-lite"/>
    </source>
</evidence>
<dbReference type="Pfam" id="PF11209">
    <property type="entry name" value="LmeA"/>
    <property type="match status" value="1"/>
</dbReference>
<reference evidence="3 4" key="1">
    <citation type="journal article" date="2019" name="Emerg. Microbes Infect.">
        <title>Comprehensive subspecies identification of 175 nontuberculous mycobacteria species based on 7547 genomic profiles.</title>
        <authorList>
            <person name="Matsumoto Y."/>
            <person name="Kinjo T."/>
            <person name="Motooka D."/>
            <person name="Nabeya D."/>
            <person name="Jung N."/>
            <person name="Uechi K."/>
            <person name="Horii T."/>
            <person name="Iida T."/>
            <person name="Fujita J."/>
            <person name="Nakamura S."/>
        </authorList>
    </citation>
    <scope>NUCLEOTIDE SEQUENCE [LARGE SCALE GENOMIC DNA]</scope>
    <source>
        <strain evidence="3 4">JCM 14738</strain>
    </source>
</reference>
<dbReference type="RefSeq" id="WP_139825467.1">
    <property type="nucleotide sequence ID" value="NZ_AP022613.1"/>
</dbReference>
<evidence type="ECO:0000313" key="3">
    <source>
        <dbReference type="EMBL" id="BBZ37304.1"/>
    </source>
</evidence>
<feature type="region of interest" description="Disordered" evidence="1">
    <location>
        <begin position="1"/>
        <end position="107"/>
    </location>
</feature>
<feature type="transmembrane region" description="Helical" evidence="2">
    <location>
        <begin position="114"/>
        <end position="138"/>
    </location>
</feature>
<sequence length="352" mass="36920">MTNPQGPPNEGPPPWGPPGNPPGNQGPFGPPQAPTERMRPGDPGPGHAPEPPTTAVPSAPAQQQTEQFGAANPNPPRPAPPPPPRPPAAPTDRAGTPDAEPAPAKRKRRLRDPLSILLVLIIVVSLVVAGLIGAELYFRNQANNKVAAAVACEVKDKATAKFGVAPLVLWQVATKHFTNISVQTAGNQIRDAKGMKLNLTIDNVRLKDSGNSKGTIGALNMDITWSSDGIKESVQNAIPVLGPFVTNSVITSPTDGTVELKGMLNDIKAKPVVSGNGLQLQIIDFNTLGFTLPKETVQSTLDEYFANLTKNFPLGIHADSVQVTSSGVRSHFSTQNATIPAGGSTDPCFSNL</sequence>
<evidence type="ECO:0000313" key="4">
    <source>
        <dbReference type="Proteomes" id="UP000467385"/>
    </source>
</evidence>
<protein>
    <submittedName>
        <fullName evidence="3">Uncharacterized protein</fullName>
    </submittedName>
</protein>
<proteinExistence type="predicted"/>
<keyword evidence="2" id="KW-0812">Transmembrane</keyword>
<dbReference type="InterPro" id="IPR021373">
    <property type="entry name" value="DUF2993"/>
</dbReference>
<evidence type="ECO:0000256" key="2">
    <source>
        <dbReference type="SAM" id="Phobius"/>
    </source>
</evidence>